<accession>X0SKJ4</accession>
<name>X0SKJ4_9ZZZZ</name>
<dbReference type="AlphaFoldDB" id="X0SKJ4"/>
<proteinExistence type="predicted"/>
<evidence type="ECO:0000313" key="1">
    <source>
        <dbReference type="EMBL" id="GAF81524.1"/>
    </source>
</evidence>
<sequence length="31" mass="3582">QADESMAYSGQDFQEKAHELSKLAYCHDHEL</sequence>
<protein>
    <submittedName>
        <fullName evidence="1">Uncharacterized protein</fullName>
    </submittedName>
</protein>
<reference evidence="1" key="1">
    <citation type="journal article" date="2014" name="Front. Microbiol.">
        <title>High frequency of phylogenetically diverse reductive dehalogenase-homologous genes in deep subseafloor sedimentary metagenomes.</title>
        <authorList>
            <person name="Kawai M."/>
            <person name="Futagami T."/>
            <person name="Toyoda A."/>
            <person name="Takaki Y."/>
            <person name="Nishi S."/>
            <person name="Hori S."/>
            <person name="Arai W."/>
            <person name="Tsubouchi T."/>
            <person name="Morono Y."/>
            <person name="Uchiyama I."/>
            <person name="Ito T."/>
            <person name="Fujiyama A."/>
            <person name="Inagaki F."/>
            <person name="Takami H."/>
        </authorList>
    </citation>
    <scope>NUCLEOTIDE SEQUENCE</scope>
    <source>
        <strain evidence="1">Expedition CK06-06</strain>
    </source>
</reference>
<comment type="caution">
    <text evidence="1">The sequence shown here is derived from an EMBL/GenBank/DDBJ whole genome shotgun (WGS) entry which is preliminary data.</text>
</comment>
<dbReference type="EMBL" id="BARS01008628">
    <property type="protein sequence ID" value="GAF81524.1"/>
    <property type="molecule type" value="Genomic_DNA"/>
</dbReference>
<gene>
    <name evidence="1" type="ORF">S01H1_16399</name>
</gene>
<organism evidence="1">
    <name type="scientific">marine sediment metagenome</name>
    <dbReference type="NCBI Taxonomy" id="412755"/>
    <lineage>
        <taxon>unclassified sequences</taxon>
        <taxon>metagenomes</taxon>
        <taxon>ecological metagenomes</taxon>
    </lineage>
</organism>
<feature type="non-terminal residue" evidence="1">
    <location>
        <position position="1"/>
    </location>
</feature>